<reference evidence="2 3" key="1">
    <citation type="journal article" date="2020" name="Microorganisms">
        <title>Osmotic Adaptation and Compatible Solute Biosynthesis of Phototrophic Bacteria as Revealed from Genome Analyses.</title>
        <authorList>
            <person name="Imhoff J.F."/>
            <person name="Rahn T."/>
            <person name="Kunzel S."/>
            <person name="Keller A."/>
            <person name="Neulinger S.C."/>
        </authorList>
    </citation>
    <scope>NUCLEOTIDE SEQUENCE [LARGE SCALE GENOMIC DNA]</scope>
    <source>
        <strain evidence="2 3">DSM 6210</strain>
    </source>
</reference>
<feature type="non-terminal residue" evidence="2">
    <location>
        <position position="315"/>
    </location>
</feature>
<keyword evidence="3" id="KW-1185">Reference proteome</keyword>
<accession>A0ABS1CM66</accession>
<proteinExistence type="predicted"/>
<dbReference type="RefSeq" id="WP_200240591.1">
    <property type="nucleotide sequence ID" value="NZ_NRRV01000057.1"/>
</dbReference>
<evidence type="ECO:0000256" key="1">
    <source>
        <dbReference type="SAM" id="MobiDB-lite"/>
    </source>
</evidence>
<name>A0ABS1CM66_9GAMM</name>
<gene>
    <name evidence="2" type="ORF">CKO31_18955</name>
</gene>
<sequence>MVLRPKPEPKPESKPEPTTQRFTAATVVTRIRRALDELPDARKGGNNQRYAMGDAGLSAFSVFFTQSPSFLDFQVRMQKARGRNNANALFGVHKIPCTQQICNLLDPVAPEQLAPVFMDLVDNLVASGELAAHRALDDRLLVALDGTEHHCSEAIHCPQCSTRTLGNGKTQYYHTALTPVVLAPGQATVLPLAPAFVVPQDGQAKQDCELNAGTRWLQRWGGQLAAWRTTVLGDDLYCHQPFCEQVLAQGCDFVFVCLPGSHALLYEWIADFERTAEVPTLVRTRWTGKQRLTDTYRWLNDLPLRDGEEALHVGW</sequence>
<dbReference type="Proteomes" id="UP000748752">
    <property type="component" value="Unassembled WGS sequence"/>
</dbReference>
<protein>
    <recommendedName>
        <fullName evidence="4">Transposase</fullName>
    </recommendedName>
</protein>
<comment type="caution">
    <text evidence="2">The sequence shown here is derived from an EMBL/GenBank/DDBJ whole genome shotgun (WGS) entry which is preliminary data.</text>
</comment>
<evidence type="ECO:0000313" key="2">
    <source>
        <dbReference type="EMBL" id="MBK1632788.1"/>
    </source>
</evidence>
<feature type="region of interest" description="Disordered" evidence="1">
    <location>
        <begin position="1"/>
        <end position="20"/>
    </location>
</feature>
<evidence type="ECO:0000313" key="3">
    <source>
        <dbReference type="Proteomes" id="UP000748752"/>
    </source>
</evidence>
<feature type="compositionally biased region" description="Basic and acidic residues" evidence="1">
    <location>
        <begin position="1"/>
        <end position="15"/>
    </location>
</feature>
<organism evidence="2 3">
    <name type="scientific">Thiohalocapsa halophila</name>
    <dbReference type="NCBI Taxonomy" id="69359"/>
    <lineage>
        <taxon>Bacteria</taxon>
        <taxon>Pseudomonadati</taxon>
        <taxon>Pseudomonadota</taxon>
        <taxon>Gammaproteobacteria</taxon>
        <taxon>Chromatiales</taxon>
        <taxon>Chromatiaceae</taxon>
        <taxon>Thiohalocapsa</taxon>
    </lineage>
</organism>
<dbReference type="EMBL" id="NRRV01000057">
    <property type="protein sequence ID" value="MBK1632788.1"/>
    <property type="molecule type" value="Genomic_DNA"/>
</dbReference>
<evidence type="ECO:0008006" key="4">
    <source>
        <dbReference type="Google" id="ProtNLM"/>
    </source>
</evidence>